<dbReference type="PANTHER" id="PTHR21716">
    <property type="entry name" value="TRANSMEMBRANE PROTEIN"/>
    <property type="match status" value="1"/>
</dbReference>
<sequence length="666" mass="71138">MDIVTSQMLRRALPLFTALAIGVLTLSIAAILTLGREIFVPFALGILLAFILAPIVIGLQRRRVPRMLAISGAILAATVAIVALGFIIALQITSLVGEIPSYRLTVQEKLQSLSASAQASGNGPFSRAAVALEEMAADIQHLAAPAETTRGNGADGPPAPRPIPVTVENETSLFDTIGAIALPLLQPLATFGVVIIFAIFILLQREDLRNRFIRLAGTDDLQQTTAAIDDAARRLSKLLLFQLGVNAAFGVVTALGLWLLGVPSPALWGILGGILRFIPYVGGFVGAGLPMLLAFAVDPGWSMVIWTAVLYLGAETILSNVVEPVLYGHSTGLSPVAILLAATIWAFLWGPVGLILATPLTICLVVMGRHVPRLAFIDVMFGDRPALSPPQIFYQRMLAGAPDEAIDQAHDFLRQRELATYYDEVALEGLRIAHEDVARFAVEGERLETLQRSTLELVEGLKSVRTSALGGRRGKKAMSAEAAAAVDAAGPDQEVTRIVQRQQDLAPAWRGDRPVVCLSGSNALDGAVTAMLAQVLTRHGLRAEAVSLASLIQNPPSREDAKGVALVCLSFVEPLSTVHLRQAVRRVHRFAPRARILIGIWRQRDPAMLQELKRRVHADALVTTLNGALAAALDMSGQAMHVPAPETHAAPNVTDETKVEAAVEAV</sequence>
<dbReference type="AlphaFoldDB" id="A0A7W6BRU0"/>
<feature type="transmembrane region" description="Helical" evidence="8">
    <location>
        <begin position="238"/>
        <end position="260"/>
    </location>
</feature>
<comment type="caution">
    <text evidence="9">The sequence shown here is derived from an EMBL/GenBank/DDBJ whole genome shotgun (WGS) entry which is preliminary data.</text>
</comment>
<keyword evidence="7 8" id="KW-0472">Membrane</keyword>
<feature type="transmembrane region" description="Helical" evidence="8">
    <location>
        <begin position="69"/>
        <end position="92"/>
    </location>
</feature>
<keyword evidence="3" id="KW-0813">Transport</keyword>
<reference evidence="9 10" key="1">
    <citation type="submission" date="2020-08" db="EMBL/GenBank/DDBJ databases">
        <title>Genomic Encyclopedia of Type Strains, Phase IV (KMG-IV): sequencing the most valuable type-strain genomes for metagenomic binning, comparative biology and taxonomic classification.</title>
        <authorList>
            <person name="Goeker M."/>
        </authorList>
    </citation>
    <scope>NUCLEOTIDE SEQUENCE [LARGE SCALE GENOMIC DNA]</scope>
    <source>
        <strain evidence="9 10">DSM 25024</strain>
    </source>
</reference>
<proteinExistence type="inferred from homology"/>
<gene>
    <name evidence="9" type="ORF">GGR05_003054</name>
</gene>
<dbReference type="InterPro" id="IPR002549">
    <property type="entry name" value="AI-2E-like"/>
</dbReference>
<evidence type="ECO:0000313" key="9">
    <source>
        <dbReference type="EMBL" id="MBB3936889.1"/>
    </source>
</evidence>
<keyword evidence="6 8" id="KW-1133">Transmembrane helix</keyword>
<evidence type="ECO:0000256" key="1">
    <source>
        <dbReference type="ARBA" id="ARBA00004651"/>
    </source>
</evidence>
<feature type="transmembrane region" description="Helical" evidence="8">
    <location>
        <begin position="38"/>
        <end position="57"/>
    </location>
</feature>
<accession>A0A7W6BRU0</accession>
<keyword evidence="5 8" id="KW-0812">Transmembrane</keyword>
<name>A0A7W6BRU0_9HYPH</name>
<dbReference type="Pfam" id="PF01594">
    <property type="entry name" value="AI-2E_transport"/>
    <property type="match status" value="2"/>
</dbReference>
<evidence type="ECO:0000256" key="3">
    <source>
        <dbReference type="ARBA" id="ARBA00022448"/>
    </source>
</evidence>
<evidence type="ECO:0000256" key="2">
    <source>
        <dbReference type="ARBA" id="ARBA00009773"/>
    </source>
</evidence>
<dbReference type="RefSeq" id="WP_244545952.1">
    <property type="nucleotide sequence ID" value="NZ_FOOA01000006.1"/>
</dbReference>
<organism evidence="9 10">
    <name type="scientific">Aureimonas phyllosphaerae</name>
    <dbReference type="NCBI Taxonomy" id="1166078"/>
    <lineage>
        <taxon>Bacteria</taxon>
        <taxon>Pseudomonadati</taxon>
        <taxon>Pseudomonadota</taxon>
        <taxon>Alphaproteobacteria</taxon>
        <taxon>Hyphomicrobiales</taxon>
        <taxon>Aurantimonadaceae</taxon>
        <taxon>Aureimonas</taxon>
    </lineage>
</organism>
<dbReference type="Proteomes" id="UP000531216">
    <property type="component" value="Unassembled WGS sequence"/>
</dbReference>
<comment type="similarity">
    <text evidence="2">Belongs to the autoinducer-2 exporter (AI-2E) (TC 2.A.86) family.</text>
</comment>
<evidence type="ECO:0000313" key="10">
    <source>
        <dbReference type="Proteomes" id="UP000531216"/>
    </source>
</evidence>
<feature type="transmembrane region" description="Helical" evidence="8">
    <location>
        <begin position="180"/>
        <end position="203"/>
    </location>
</feature>
<evidence type="ECO:0000256" key="6">
    <source>
        <dbReference type="ARBA" id="ARBA00022989"/>
    </source>
</evidence>
<evidence type="ECO:0000256" key="4">
    <source>
        <dbReference type="ARBA" id="ARBA00022475"/>
    </source>
</evidence>
<dbReference type="EMBL" id="JACIDO010000006">
    <property type="protein sequence ID" value="MBB3936889.1"/>
    <property type="molecule type" value="Genomic_DNA"/>
</dbReference>
<evidence type="ECO:0000256" key="8">
    <source>
        <dbReference type="SAM" id="Phobius"/>
    </source>
</evidence>
<keyword evidence="4" id="KW-1003">Cell membrane</keyword>
<feature type="transmembrane region" description="Helical" evidence="8">
    <location>
        <begin position="12"/>
        <end position="32"/>
    </location>
</feature>
<evidence type="ECO:0000256" key="7">
    <source>
        <dbReference type="ARBA" id="ARBA00023136"/>
    </source>
</evidence>
<keyword evidence="10" id="KW-1185">Reference proteome</keyword>
<protein>
    <submittedName>
        <fullName evidence="9">Putative PurR-regulated permease PerM</fullName>
    </submittedName>
</protein>
<evidence type="ECO:0000256" key="5">
    <source>
        <dbReference type="ARBA" id="ARBA00022692"/>
    </source>
</evidence>
<feature type="transmembrane region" description="Helical" evidence="8">
    <location>
        <begin position="334"/>
        <end position="367"/>
    </location>
</feature>
<dbReference type="PANTHER" id="PTHR21716:SF53">
    <property type="entry name" value="PERMEASE PERM-RELATED"/>
    <property type="match status" value="1"/>
</dbReference>
<comment type="subcellular location">
    <subcellularLocation>
        <location evidence="1">Cell membrane</location>
        <topology evidence="1">Multi-pass membrane protein</topology>
    </subcellularLocation>
</comment>
<dbReference type="GO" id="GO:0005886">
    <property type="term" value="C:plasma membrane"/>
    <property type="evidence" value="ECO:0007669"/>
    <property type="project" value="UniProtKB-SubCell"/>
</dbReference>